<dbReference type="InterPro" id="IPR040556">
    <property type="entry name" value="pP_pnuc_1"/>
</dbReference>
<feature type="coiled-coil region" evidence="1">
    <location>
        <begin position="14"/>
        <end position="99"/>
    </location>
</feature>
<comment type="caution">
    <text evidence="3">The sequence shown here is derived from an EMBL/GenBank/DDBJ whole genome shotgun (WGS) entry which is preliminary data.</text>
</comment>
<dbReference type="Pfam" id="PF18165">
    <property type="entry name" value="pP_pnuc_1"/>
    <property type="match status" value="1"/>
</dbReference>
<dbReference type="Proteomes" id="UP000006746">
    <property type="component" value="Unassembled WGS sequence"/>
</dbReference>
<evidence type="ECO:0000313" key="4">
    <source>
        <dbReference type="Proteomes" id="UP000006746"/>
    </source>
</evidence>
<dbReference type="PATRIC" id="fig|1207063.3.peg.3751"/>
<dbReference type="AlphaFoldDB" id="K2IWG3"/>
<gene>
    <name evidence="3" type="ORF">P24_18779</name>
</gene>
<keyword evidence="1" id="KW-0175">Coiled coil</keyword>
<keyword evidence="4" id="KW-1185">Reference proteome</keyword>
<dbReference type="RefSeq" id="WP_008946351.1">
    <property type="nucleotide sequence ID" value="NZ_AMRL01000057.1"/>
</dbReference>
<feature type="domain" description="Predicted pPIWI-associating nuclease" evidence="2">
    <location>
        <begin position="180"/>
        <end position="306"/>
    </location>
</feature>
<evidence type="ECO:0000256" key="1">
    <source>
        <dbReference type="SAM" id="Coils"/>
    </source>
</evidence>
<dbReference type="eggNOG" id="ENOG5033PPI">
    <property type="taxonomic scope" value="Bacteria"/>
</dbReference>
<reference evidence="3 4" key="1">
    <citation type="journal article" date="2012" name="J. Bacteriol.">
        <title>Genome Sequence of Oceanibaculum indicum Type Strain P24.</title>
        <authorList>
            <person name="Lai Q."/>
            <person name="Shao Z."/>
        </authorList>
    </citation>
    <scope>NUCLEOTIDE SEQUENCE [LARGE SCALE GENOMIC DNA]</scope>
    <source>
        <strain evidence="3 4">P24</strain>
    </source>
</reference>
<organism evidence="3 4">
    <name type="scientific">Oceanibaculum indicum P24</name>
    <dbReference type="NCBI Taxonomy" id="1207063"/>
    <lineage>
        <taxon>Bacteria</taxon>
        <taxon>Pseudomonadati</taxon>
        <taxon>Pseudomonadota</taxon>
        <taxon>Alphaproteobacteria</taxon>
        <taxon>Rhodospirillales</taxon>
        <taxon>Oceanibaculaceae</taxon>
        <taxon>Oceanibaculum</taxon>
    </lineage>
</organism>
<name>K2IWG3_9PROT</name>
<dbReference type="EMBL" id="AMRL01000057">
    <property type="protein sequence ID" value="EKE67198.1"/>
    <property type="molecule type" value="Genomic_DNA"/>
</dbReference>
<accession>K2IWG3</accession>
<proteinExistence type="predicted"/>
<evidence type="ECO:0000259" key="2">
    <source>
        <dbReference type="Pfam" id="PF18165"/>
    </source>
</evidence>
<sequence length="306" mass="34984">MTRRMTSSQINNMIRQARQKQQQAINNYNRAVSEYNRKAKQAVDAYNRDVREHNRKVQERQQKIKRAINEYNREVYSHNARVRADRQRLKNEIARLNQRATSTHYVTYRVSVNTVSTAYQNLQRAADSGHLDDEYNEILDLSEREAANTVGLMNALDGDAQPSDAPPPDAAESPLTGILTAISDDLADRWRGALFALNPGNPDAARHFCTSAREIIARVLDMRAPDDTVMEEMPECERNQRGTPTRKSKVRYILHINGMLRTELETFIETDIDNIIALFQTFNEGTHGPAGKFSVSQLQAVRRRVE</sequence>
<protein>
    <recommendedName>
        <fullName evidence="2">Predicted pPIWI-associating nuclease domain-containing protein</fullName>
    </recommendedName>
</protein>
<evidence type="ECO:0000313" key="3">
    <source>
        <dbReference type="EMBL" id="EKE67198.1"/>
    </source>
</evidence>